<feature type="domain" description="K Homology" evidence="24">
    <location>
        <begin position="76"/>
        <end position="136"/>
    </location>
</feature>
<dbReference type="SMART" id="SM00322">
    <property type="entry name" value="KH"/>
    <property type="match status" value="2"/>
</dbReference>
<evidence type="ECO:0000256" key="13">
    <source>
        <dbReference type="ARBA" id="ARBA00022599"/>
    </source>
</evidence>
<dbReference type="FunFam" id="3.30.1370.10:FF:000004">
    <property type="entry name" value="Fragile X mental retardation 1, isoform CRA_e"/>
    <property type="match status" value="1"/>
</dbReference>
<dbReference type="CDD" id="cd22509">
    <property type="entry name" value="KH_I_FMR1_rpt2"/>
    <property type="match status" value="1"/>
</dbReference>
<dbReference type="GO" id="GO:0000775">
    <property type="term" value="C:chromosome, centromeric region"/>
    <property type="evidence" value="ECO:0007669"/>
    <property type="project" value="UniProtKB-SubCell"/>
</dbReference>
<evidence type="ECO:0000256" key="8">
    <source>
        <dbReference type="ARBA" id="ARBA00004604"/>
    </source>
</evidence>
<feature type="non-terminal residue" evidence="25">
    <location>
        <position position="1"/>
    </location>
</feature>
<feature type="compositionally biased region" description="Basic residues" evidence="23">
    <location>
        <begin position="268"/>
        <end position="278"/>
    </location>
</feature>
<feature type="compositionally biased region" description="Polar residues" evidence="23">
    <location>
        <begin position="397"/>
        <end position="408"/>
    </location>
</feature>
<feature type="compositionally biased region" description="Basic and acidic residues" evidence="23">
    <location>
        <begin position="345"/>
        <end position="366"/>
    </location>
</feature>
<dbReference type="GO" id="GO:0045727">
    <property type="term" value="P:positive regulation of translation"/>
    <property type="evidence" value="ECO:0007669"/>
    <property type="project" value="TreeGrafter"/>
</dbReference>
<evidence type="ECO:0000256" key="11">
    <source>
        <dbReference type="ARBA" id="ARBA00022454"/>
    </source>
</evidence>
<feature type="compositionally biased region" description="Basic and acidic residues" evidence="23">
    <location>
        <begin position="317"/>
        <end position="327"/>
    </location>
</feature>
<evidence type="ECO:0000259" key="24">
    <source>
        <dbReference type="SMART" id="SM00322"/>
    </source>
</evidence>
<feature type="compositionally biased region" description="Gly residues" evidence="23">
    <location>
        <begin position="331"/>
        <end position="344"/>
    </location>
</feature>
<dbReference type="GO" id="GO:0042734">
    <property type="term" value="C:presynaptic membrane"/>
    <property type="evidence" value="ECO:0007669"/>
    <property type="project" value="UniProtKB-SubCell"/>
</dbReference>
<dbReference type="GO" id="GO:0003730">
    <property type="term" value="F:mRNA 3'-UTR binding"/>
    <property type="evidence" value="ECO:0007669"/>
    <property type="project" value="TreeGrafter"/>
</dbReference>
<evidence type="ECO:0000256" key="22">
    <source>
        <dbReference type="PROSITE-ProRule" id="PRU00117"/>
    </source>
</evidence>
<dbReference type="Pfam" id="PF00013">
    <property type="entry name" value="KH_1"/>
    <property type="match status" value="2"/>
</dbReference>
<sequence length="408" mass="45634">LQSSRQLASRFHEQFVVREDLMGLAIGTHGANIQQARKVPGVTAIDLDEDTCTFHIYGEDQDAVKKARSYLEFAEDVIQVPRNLVGKVIGKNGKLIQEIVDKSGVVRVRIEAENDKNIPQEEVCFQLIQFFFMLLYCILPNDKINSSYYLCSGSMSGLFFFNSDLKKLICLHFSVQNAAFKDYLEWSFLPGMVPFVFVGTKDSITNATVLLDYHLNYLKEVDQLRLERLQIDEQLRQIGATSRPPPNRTDKDKGYMTDDGPGLGRGSRPYRNRGHSRRGPGYASGTNSEASNASETESDHRDELSDWSAAPAEEERDSYLRRGDGRRRGGGARGQGGRGRGGFKGNDEQSRTDNRQRNSREAKGRTPDGSLENTSSEGSRLRSGKERNPKKEKTDSADAQQPLVNGVP</sequence>
<dbReference type="Pfam" id="PF12235">
    <property type="entry name" value="FXMRP1_C_core"/>
    <property type="match status" value="1"/>
</dbReference>
<comment type="subcellular location">
    <subcellularLocation>
        <location evidence="1">Cell projection</location>
        <location evidence="1">Dendrite</location>
    </subcellularLocation>
    <subcellularLocation>
        <location evidence="5">Cell projection</location>
        <location evidence="5">Dendritic spine</location>
    </subcellularLocation>
    <subcellularLocation>
        <location evidence="4">Cell projection</location>
        <location evidence="4">Filopodium tip</location>
    </subcellularLocation>
    <subcellularLocation>
        <location evidence="9">Cell projection</location>
        <location evidence="9">Growth cone</location>
    </subcellularLocation>
    <subcellularLocation>
        <location evidence="7">Chromosome</location>
        <location evidence="7">Centromere</location>
    </subcellularLocation>
    <subcellularLocation>
        <location evidence="2">Cytoplasm</location>
        <location evidence="2">Cytoplasmic ribonucleoprotein granule</location>
    </subcellularLocation>
    <subcellularLocation>
        <location evidence="6">Cytoplasm</location>
        <location evidence="6">Perinuclear region</location>
    </subcellularLocation>
    <subcellularLocation>
        <location evidence="8">Nucleus</location>
        <location evidence="8">Nucleolus</location>
    </subcellularLocation>
    <subcellularLocation>
        <location evidence="3">Perikaryon</location>
    </subcellularLocation>
    <subcellularLocation>
        <location evidence="21">Presynaptic cell membrane</location>
    </subcellularLocation>
    <subcellularLocation>
        <location evidence="20">Synapse</location>
        <location evidence="20">Synaptosome</location>
    </subcellularLocation>
</comment>
<keyword evidence="16" id="KW-0524">Neurogenesis</keyword>
<evidence type="ECO:0000256" key="18">
    <source>
        <dbReference type="ARBA" id="ARBA00023273"/>
    </source>
</evidence>
<keyword evidence="14" id="KW-0677">Repeat</keyword>
<dbReference type="GO" id="GO:0043204">
    <property type="term" value="C:perikaryon"/>
    <property type="evidence" value="ECO:0007669"/>
    <property type="project" value="UniProtKB-SubCell"/>
</dbReference>
<evidence type="ECO:0000256" key="20">
    <source>
        <dbReference type="ARBA" id="ARBA00034102"/>
    </source>
</evidence>
<evidence type="ECO:0000256" key="10">
    <source>
        <dbReference type="ARBA" id="ARBA00006633"/>
    </source>
</evidence>
<evidence type="ECO:0000256" key="9">
    <source>
        <dbReference type="ARBA" id="ARBA00004624"/>
    </source>
</evidence>
<evidence type="ECO:0000256" key="6">
    <source>
        <dbReference type="ARBA" id="ARBA00004556"/>
    </source>
</evidence>
<dbReference type="GO" id="GO:0043197">
    <property type="term" value="C:dendritic spine"/>
    <property type="evidence" value="ECO:0007669"/>
    <property type="project" value="UniProtKB-SubCell"/>
</dbReference>
<dbReference type="PANTHER" id="PTHR10603">
    <property type="entry name" value="FRAGILE X MENTAL RETARDATION SYNDROME-RELATED PROTEIN"/>
    <property type="match status" value="1"/>
</dbReference>
<evidence type="ECO:0000256" key="4">
    <source>
        <dbReference type="ARBA" id="ARBA00004495"/>
    </source>
</evidence>
<dbReference type="Pfam" id="PF16098">
    <property type="entry name" value="FXMR_C2"/>
    <property type="match status" value="1"/>
</dbReference>
<feature type="region of interest" description="Disordered" evidence="23">
    <location>
        <begin position="236"/>
        <end position="408"/>
    </location>
</feature>
<dbReference type="GO" id="GO:0030426">
    <property type="term" value="C:growth cone"/>
    <property type="evidence" value="ECO:0007669"/>
    <property type="project" value="UniProtKB-SubCell"/>
</dbReference>
<dbReference type="GO" id="GO:0048471">
    <property type="term" value="C:perinuclear region of cytoplasm"/>
    <property type="evidence" value="ECO:0007669"/>
    <property type="project" value="UniProtKB-SubCell"/>
</dbReference>
<protein>
    <submittedName>
        <fullName evidence="25">FMR1 regulator</fullName>
    </submittedName>
</protein>
<proteinExistence type="inferred from homology"/>
<dbReference type="EMBL" id="VZTN01028840">
    <property type="protein sequence ID" value="NXS87299.1"/>
    <property type="molecule type" value="Genomic_DNA"/>
</dbReference>
<dbReference type="AlphaFoldDB" id="A0A7L2Y011"/>
<keyword evidence="18" id="KW-0966">Cell projection</keyword>
<dbReference type="InterPro" id="IPR040148">
    <property type="entry name" value="FMR1"/>
</dbReference>
<evidence type="ECO:0000256" key="16">
    <source>
        <dbReference type="ARBA" id="ARBA00022902"/>
    </source>
</evidence>
<evidence type="ECO:0000313" key="25">
    <source>
        <dbReference type="EMBL" id="NXS87299.1"/>
    </source>
</evidence>
<feature type="compositionally biased region" description="Basic and acidic residues" evidence="23">
    <location>
        <begin position="379"/>
        <end position="396"/>
    </location>
</feature>
<dbReference type="GO" id="GO:0099577">
    <property type="term" value="P:regulation of translation at presynapse, modulating synaptic transmission"/>
    <property type="evidence" value="ECO:0007669"/>
    <property type="project" value="TreeGrafter"/>
</dbReference>
<evidence type="ECO:0000256" key="5">
    <source>
        <dbReference type="ARBA" id="ARBA00004552"/>
    </source>
</evidence>
<dbReference type="GO" id="GO:0048513">
    <property type="term" value="P:animal organ development"/>
    <property type="evidence" value="ECO:0007669"/>
    <property type="project" value="TreeGrafter"/>
</dbReference>
<dbReference type="InterPro" id="IPR036612">
    <property type="entry name" value="KH_dom_type_1_sf"/>
</dbReference>
<comment type="caution">
    <text evidence="25">The sequence shown here is derived from an EMBL/GenBank/DDBJ whole genome shotgun (WGS) entry which is preliminary data.</text>
</comment>
<evidence type="ECO:0000256" key="21">
    <source>
        <dbReference type="ARBA" id="ARBA00034111"/>
    </source>
</evidence>
<evidence type="ECO:0000256" key="7">
    <source>
        <dbReference type="ARBA" id="ARBA00004584"/>
    </source>
</evidence>
<evidence type="ECO:0000256" key="2">
    <source>
        <dbReference type="ARBA" id="ARBA00004331"/>
    </source>
</evidence>
<keyword evidence="12" id="KW-0963">Cytoplasm</keyword>
<dbReference type="GO" id="GO:0048170">
    <property type="term" value="P:positive regulation of long-term neuronal synaptic plasticity"/>
    <property type="evidence" value="ECO:0007669"/>
    <property type="project" value="TreeGrafter"/>
</dbReference>
<dbReference type="PANTHER" id="PTHR10603:SF4">
    <property type="entry name" value="FRAGILE X MESSENGER RIBONUCLEOPROTEIN 1"/>
    <property type="match status" value="1"/>
</dbReference>
<evidence type="ECO:0000256" key="15">
    <source>
        <dbReference type="ARBA" id="ARBA00022884"/>
    </source>
</evidence>
<feature type="compositionally biased region" description="Low complexity" evidence="23">
    <location>
        <begin position="286"/>
        <end position="295"/>
    </location>
</feature>
<dbReference type="GO" id="GO:0010494">
    <property type="term" value="C:cytoplasmic stress granule"/>
    <property type="evidence" value="ECO:0007669"/>
    <property type="project" value="TreeGrafter"/>
</dbReference>
<dbReference type="InterPro" id="IPR022034">
    <property type="entry name" value="FMR1-like_C_core"/>
</dbReference>
<dbReference type="PROSITE" id="PS50084">
    <property type="entry name" value="KH_TYPE_1"/>
    <property type="match status" value="2"/>
</dbReference>
<name>A0A7L2Y011_9PASS</name>
<keyword evidence="17" id="KW-0770">Synapse</keyword>
<dbReference type="InterPro" id="IPR004087">
    <property type="entry name" value="KH_dom"/>
</dbReference>
<dbReference type="GO" id="GO:0045182">
    <property type="term" value="F:translation regulator activity"/>
    <property type="evidence" value="ECO:0007669"/>
    <property type="project" value="TreeGrafter"/>
</dbReference>
<keyword evidence="15 22" id="KW-0694">RNA-binding</keyword>
<dbReference type="GO" id="GO:0043488">
    <property type="term" value="P:regulation of mRNA stability"/>
    <property type="evidence" value="ECO:0007669"/>
    <property type="project" value="TreeGrafter"/>
</dbReference>
<evidence type="ECO:0000256" key="17">
    <source>
        <dbReference type="ARBA" id="ARBA00023018"/>
    </source>
</evidence>
<dbReference type="InterPro" id="IPR032196">
    <property type="entry name" value="FMR1_C2"/>
</dbReference>
<dbReference type="GO" id="GO:0032433">
    <property type="term" value="C:filopodium tip"/>
    <property type="evidence" value="ECO:0007669"/>
    <property type="project" value="UniProtKB-SubCell"/>
</dbReference>
<dbReference type="SUPFAM" id="SSF54791">
    <property type="entry name" value="Eukaryotic type KH-domain (KH-domain type I)"/>
    <property type="match status" value="2"/>
</dbReference>
<keyword evidence="19" id="KW-0137">Centromere</keyword>
<reference evidence="25 26" key="1">
    <citation type="submission" date="2019-09" db="EMBL/GenBank/DDBJ databases">
        <title>Bird 10,000 Genomes (B10K) Project - Family phase.</title>
        <authorList>
            <person name="Zhang G."/>
        </authorList>
    </citation>
    <scope>NUCLEOTIDE SEQUENCE [LARGE SCALE GENOMIC DNA]</scope>
    <source>
        <strain evidence="25">B10K-DU-002-58</strain>
        <tissue evidence="25">Muscle</tissue>
    </source>
</reference>
<dbReference type="OrthoDB" id="424249at2759"/>
<keyword evidence="26" id="KW-1185">Reference proteome</keyword>
<gene>
    <name evidence="25" type="primary">Fmr1</name>
    <name evidence="25" type="ORF">ERPZAN_R12182</name>
</gene>
<evidence type="ECO:0000256" key="3">
    <source>
        <dbReference type="ARBA" id="ARBA00004484"/>
    </source>
</evidence>
<evidence type="ECO:0000313" key="26">
    <source>
        <dbReference type="Proteomes" id="UP000545329"/>
    </source>
</evidence>
<evidence type="ECO:0000256" key="19">
    <source>
        <dbReference type="ARBA" id="ARBA00023328"/>
    </source>
</evidence>
<dbReference type="GO" id="GO:0005730">
    <property type="term" value="C:nucleolus"/>
    <property type="evidence" value="ECO:0007669"/>
    <property type="project" value="UniProtKB-SubCell"/>
</dbReference>
<dbReference type="GO" id="GO:0051028">
    <property type="term" value="P:mRNA transport"/>
    <property type="evidence" value="ECO:0007669"/>
    <property type="project" value="TreeGrafter"/>
</dbReference>
<organism evidence="25 26">
    <name type="scientific">Erpornis zantholeuca</name>
    <dbReference type="NCBI Taxonomy" id="1112836"/>
    <lineage>
        <taxon>Eukaryota</taxon>
        <taxon>Metazoa</taxon>
        <taxon>Chordata</taxon>
        <taxon>Craniata</taxon>
        <taxon>Vertebrata</taxon>
        <taxon>Euteleostomi</taxon>
        <taxon>Archelosauria</taxon>
        <taxon>Archosauria</taxon>
        <taxon>Dinosauria</taxon>
        <taxon>Saurischia</taxon>
        <taxon>Theropoda</taxon>
        <taxon>Coelurosauria</taxon>
        <taxon>Aves</taxon>
        <taxon>Neognathae</taxon>
        <taxon>Neoaves</taxon>
        <taxon>Telluraves</taxon>
        <taxon>Australaves</taxon>
        <taxon>Passeriformes</taxon>
        <taxon>Sylvioidea</taxon>
        <taxon>Timaliidae</taxon>
        <taxon>Erpornis</taxon>
    </lineage>
</organism>
<feature type="non-terminal residue" evidence="25">
    <location>
        <position position="408"/>
    </location>
</feature>
<evidence type="ECO:0000256" key="12">
    <source>
        <dbReference type="ARBA" id="ARBA00022490"/>
    </source>
</evidence>
<keyword evidence="13" id="KW-0771">Synaptosome</keyword>
<feature type="domain" description="K Homology" evidence="24">
    <location>
        <begin position="9"/>
        <end position="75"/>
    </location>
</feature>
<dbReference type="Gene3D" id="3.30.1370.10">
    <property type="entry name" value="K Homology domain, type 1"/>
    <property type="match status" value="3"/>
</dbReference>
<keyword evidence="11" id="KW-0158">Chromosome</keyword>
<dbReference type="InterPro" id="IPR047440">
    <property type="entry name" value="KH_I_FMR1_rpt2"/>
</dbReference>
<dbReference type="CDD" id="cd22512">
    <property type="entry name" value="KH_I_FMR1_rpt3"/>
    <property type="match status" value="1"/>
</dbReference>
<comment type="similarity">
    <text evidence="10">Belongs to the FMR1 family.</text>
</comment>
<dbReference type="GO" id="GO:0007399">
    <property type="term" value="P:nervous system development"/>
    <property type="evidence" value="ECO:0007669"/>
    <property type="project" value="UniProtKB-KW"/>
</dbReference>
<evidence type="ECO:0000256" key="23">
    <source>
        <dbReference type="SAM" id="MobiDB-lite"/>
    </source>
</evidence>
<accession>A0A7L2Y011</accession>
<dbReference type="InterPro" id="IPR004088">
    <property type="entry name" value="KH_dom_type_1"/>
</dbReference>
<evidence type="ECO:0000256" key="1">
    <source>
        <dbReference type="ARBA" id="ARBA00004279"/>
    </source>
</evidence>
<dbReference type="Proteomes" id="UP000545329">
    <property type="component" value="Unassembled WGS sequence"/>
</dbReference>
<evidence type="ECO:0000256" key="14">
    <source>
        <dbReference type="ARBA" id="ARBA00022737"/>
    </source>
</evidence>